<comment type="caution">
    <text evidence="1">The sequence shown here is derived from an EMBL/GenBank/DDBJ whole genome shotgun (WGS) entry which is preliminary data.</text>
</comment>
<gene>
    <name evidence="1" type="ORF">BU25DRAFT_486964</name>
</gene>
<name>A0ACB6SIW2_9PLEO</name>
<reference evidence="1" key="1">
    <citation type="journal article" date="2020" name="Stud. Mycol.">
        <title>101 Dothideomycetes genomes: a test case for predicting lifestyles and emergence of pathogens.</title>
        <authorList>
            <person name="Haridas S."/>
            <person name="Albert R."/>
            <person name="Binder M."/>
            <person name="Bloem J."/>
            <person name="Labutti K."/>
            <person name="Salamov A."/>
            <person name="Andreopoulos B."/>
            <person name="Baker S."/>
            <person name="Barry K."/>
            <person name="Bills G."/>
            <person name="Bluhm B."/>
            <person name="Cannon C."/>
            <person name="Castanera R."/>
            <person name="Culley D."/>
            <person name="Daum C."/>
            <person name="Ezra D."/>
            <person name="Gonzalez J."/>
            <person name="Henrissat B."/>
            <person name="Kuo A."/>
            <person name="Liang C."/>
            <person name="Lipzen A."/>
            <person name="Lutzoni F."/>
            <person name="Magnuson J."/>
            <person name="Mondo S."/>
            <person name="Nolan M."/>
            <person name="Ohm R."/>
            <person name="Pangilinan J."/>
            <person name="Park H.-J."/>
            <person name="Ramirez L."/>
            <person name="Alfaro M."/>
            <person name="Sun H."/>
            <person name="Tritt A."/>
            <person name="Yoshinaga Y."/>
            <person name="Zwiers L.-H."/>
            <person name="Turgeon B."/>
            <person name="Goodwin S."/>
            <person name="Spatafora J."/>
            <person name="Crous P."/>
            <person name="Grigoriev I."/>
        </authorList>
    </citation>
    <scope>NUCLEOTIDE SEQUENCE</scope>
    <source>
        <strain evidence="1">CBS 525.71</strain>
    </source>
</reference>
<keyword evidence="2" id="KW-1185">Reference proteome</keyword>
<evidence type="ECO:0000313" key="2">
    <source>
        <dbReference type="Proteomes" id="UP000799754"/>
    </source>
</evidence>
<sequence length="375" mass="43907">MAKLSRGKENAPAPNPKDMTPPGRTAIQAIKASWDIDKITDIFRSCSKEVRTKLQQLPEPNDDFFENDTLDVLQQLTDMTKDKKDAVQKRLKKGWWARTNLVRMLTTHLHHGQGLLVIKKSDFFHLFWKAWMSIAPLQPNVILQQFARPTPEGSDSKNSSSSVYSVKDWLKTETLLRKVAKDKGSRELKKIRRSLHHISVQNSGLHHEIVGLKEVLKAQKKHKKKSKPLELQHHKDYHGGDEFYSPSRVEKARSRERAKQQEQKAEELKKAEMAELRHFNKLYKEKVVQERREQKLREKEARDRLKAEKAKEVAKRKAKREHQRNERNTKKNLYNYSKEASAWSQRLQHPERSRIVVVQLPVVVLLPRLAPHPLW</sequence>
<dbReference type="EMBL" id="MU006701">
    <property type="protein sequence ID" value="KAF2633988.1"/>
    <property type="molecule type" value="Genomic_DNA"/>
</dbReference>
<organism evidence="1 2">
    <name type="scientific">Macroventuria anomochaeta</name>
    <dbReference type="NCBI Taxonomy" id="301207"/>
    <lineage>
        <taxon>Eukaryota</taxon>
        <taxon>Fungi</taxon>
        <taxon>Dikarya</taxon>
        <taxon>Ascomycota</taxon>
        <taxon>Pezizomycotina</taxon>
        <taxon>Dothideomycetes</taxon>
        <taxon>Pleosporomycetidae</taxon>
        <taxon>Pleosporales</taxon>
        <taxon>Pleosporineae</taxon>
        <taxon>Didymellaceae</taxon>
        <taxon>Macroventuria</taxon>
    </lineage>
</organism>
<proteinExistence type="predicted"/>
<evidence type="ECO:0000313" key="1">
    <source>
        <dbReference type="EMBL" id="KAF2633988.1"/>
    </source>
</evidence>
<protein>
    <submittedName>
        <fullName evidence="1">Uncharacterized protein</fullName>
    </submittedName>
</protein>
<dbReference type="Proteomes" id="UP000799754">
    <property type="component" value="Unassembled WGS sequence"/>
</dbReference>
<accession>A0ACB6SIW2</accession>